<evidence type="ECO:0000313" key="3">
    <source>
        <dbReference type="EMBL" id="GAH51173.1"/>
    </source>
</evidence>
<proteinExistence type="predicted"/>
<feature type="domain" description="Glycosyltransferase subfamily 4-like N-terminal" evidence="2">
    <location>
        <begin position="22"/>
        <end position="132"/>
    </location>
</feature>
<dbReference type="InterPro" id="IPR001296">
    <property type="entry name" value="Glyco_trans_1"/>
</dbReference>
<dbReference type="SUPFAM" id="SSF53756">
    <property type="entry name" value="UDP-Glycosyltransferase/glycogen phosphorylase"/>
    <property type="match status" value="1"/>
</dbReference>
<dbReference type="Gene3D" id="3.40.50.2000">
    <property type="entry name" value="Glycogen Phosphorylase B"/>
    <property type="match status" value="2"/>
</dbReference>
<feature type="domain" description="Glycosyl transferase family 1" evidence="1">
    <location>
        <begin position="156"/>
        <end position="278"/>
    </location>
</feature>
<name>X1I0U2_9ZZZZ</name>
<gene>
    <name evidence="3" type="ORF">S03H2_37783</name>
</gene>
<dbReference type="GO" id="GO:0016757">
    <property type="term" value="F:glycosyltransferase activity"/>
    <property type="evidence" value="ECO:0007669"/>
    <property type="project" value="InterPro"/>
</dbReference>
<evidence type="ECO:0000259" key="1">
    <source>
        <dbReference type="Pfam" id="PF00534"/>
    </source>
</evidence>
<accession>X1I0U2</accession>
<sequence length="278" mass="31411">YLVENLPELIEGFIEYGKNSNLKYEFIDSHYWDAGFVGIKLASIFNIPHIFTPHSLGVWKEMQMRQAAAEEGVEINEVEFEKRLNFKQRNATEKIIMQSVNRVIATTPKQKKIMCEEYGISDGKVAIITPGFFPDKFHRIEENGLEKVIRKYKLPARFVFVVGRITPYKGYDLLIKAFKYVAQEMPEVKLILAIGSTEPTEVEKRNKLSQLAESLGLADNTIFYGYVGELEVFYNAAEVLALPSTYEPFGMVAIEGMACGTPAVVTDRGGLKDFLVDG</sequence>
<dbReference type="EMBL" id="BARU01023270">
    <property type="protein sequence ID" value="GAH51173.1"/>
    <property type="molecule type" value="Genomic_DNA"/>
</dbReference>
<dbReference type="InterPro" id="IPR028098">
    <property type="entry name" value="Glyco_trans_4-like_N"/>
</dbReference>
<organism evidence="3">
    <name type="scientific">marine sediment metagenome</name>
    <dbReference type="NCBI Taxonomy" id="412755"/>
    <lineage>
        <taxon>unclassified sequences</taxon>
        <taxon>metagenomes</taxon>
        <taxon>ecological metagenomes</taxon>
    </lineage>
</organism>
<dbReference type="AlphaFoldDB" id="X1I0U2"/>
<dbReference type="PANTHER" id="PTHR12526">
    <property type="entry name" value="GLYCOSYLTRANSFERASE"/>
    <property type="match status" value="1"/>
</dbReference>
<dbReference type="Pfam" id="PF00534">
    <property type="entry name" value="Glycos_transf_1"/>
    <property type="match status" value="1"/>
</dbReference>
<reference evidence="3" key="1">
    <citation type="journal article" date="2014" name="Front. Microbiol.">
        <title>High frequency of phylogenetically diverse reductive dehalogenase-homologous genes in deep subseafloor sedimentary metagenomes.</title>
        <authorList>
            <person name="Kawai M."/>
            <person name="Futagami T."/>
            <person name="Toyoda A."/>
            <person name="Takaki Y."/>
            <person name="Nishi S."/>
            <person name="Hori S."/>
            <person name="Arai W."/>
            <person name="Tsubouchi T."/>
            <person name="Morono Y."/>
            <person name="Uchiyama I."/>
            <person name="Ito T."/>
            <person name="Fujiyama A."/>
            <person name="Inagaki F."/>
            <person name="Takami H."/>
        </authorList>
    </citation>
    <scope>NUCLEOTIDE SEQUENCE</scope>
    <source>
        <strain evidence="3">Expedition CK06-06</strain>
    </source>
</reference>
<evidence type="ECO:0000259" key="2">
    <source>
        <dbReference type="Pfam" id="PF13439"/>
    </source>
</evidence>
<feature type="non-terminal residue" evidence="3">
    <location>
        <position position="1"/>
    </location>
</feature>
<comment type="caution">
    <text evidence="3">The sequence shown here is derived from an EMBL/GenBank/DDBJ whole genome shotgun (WGS) entry which is preliminary data.</text>
</comment>
<feature type="non-terminal residue" evidence="3">
    <location>
        <position position="278"/>
    </location>
</feature>
<protein>
    <recommendedName>
        <fullName evidence="4">Glycosyl transferase family 1 domain-containing protein</fullName>
    </recommendedName>
</protein>
<evidence type="ECO:0008006" key="4">
    <source>
        <dbReference type="Google" id="ProtNLM"/>
    </source>
</evidence>
<dbReference type="Pfam" id="PF13439">
    <property type="entry name" value="Glyco_transf_4"/>
    <property type="match status" value="1"/>
</dbReference>